<dbReference type="RefSeq" id="WP_165328673.1">
    <property type="nucleotide sequence ID" value="NZ_CP049109.1"/>
</dbReference>
<evidence type="ECO:0000256" key="1">
    <source>
        <dbReference type="SAM" id="Phobius"/>
    </source>
</evidence>
<dbReference type="PANTHER" id="PTHR30373:SF2">
    <property type="entry name" value="UPF0603 PROTEIN YGCG"/>
    <property type="match status" value="1"/>
</dbReference>
<reference evidence="3 4" key="1">
    <citation type="submission" date="2020-02" db="EMBL/GenBank/DDBJ databases">
        <authorList>
            <person name="Zheng R.K."/>
            <person name="Sun C.M."/>
        </authorList>
    </citation>
    <scope>NUCLEOTIDE SEQUENCE [LARGE SCALE GENOMIC DNA]</scope>
    <source>
        <strain evidence="4">zrk23</strain>
    </source>
</reference>
<keyword evidence="1" id="KW-0472">Membrane</keyword>
<dbReference type="Proteomes" id="UP000501568">
    <property type="component" value="Chromosome"/>
</dbReference>
<dbReference type="EMBL" id="CP049109">
    <property type="protein sequence ID" value="QIG81747.1"/>
    <property type="molecule type" value="Genomic_DNA"/>
</dbReference>
<dbReference type="Gene3D" id="3.10.310.50">
    <property type="match status" value="1"/>
</dbReference>
<protein>
    <submittedName>
        <fullName evidence="3">Methanol dehydrogenase</fullName>
    </submittedName>
</protein>
<keyword evidence="1" id="KW-1133">Transmembrane helix</keyword>
<sequence length="263" mass="26942">MLLIGTQSALAQNFPKLSGRVVDAANLLSPEQEAQLSQMSAQVEAASSRQFVVATIPDLQDYPIEDYGYRLGREWGIGQEGANNGILLIVAPNERKVRIEVGYGLEPIMTDALSNRIIRNEILPRFRDGDMAGGIMAGAGAIAEQMQLPLEAAEQRALEAQEAEQSDGGNPVAALFIAFWILVILFILFAAIGGGRGGGGGGGGGRRRYRGGLGPVIIWGGMGGHHHGSGWGGGSSGGFGGFGGGGFGGGGGSFGGGGASGSW</sequence>
<dbReference type="PANTHER" id="PTHR30373">
    <property type="entry name" value="UPF0603 PROTEIN YGCG"/>
    <property type="match status" value="1"/>
</dbReference>
<gene>
    <name evidence="3" type="ORF">G5C33_02810</name>
</gene>
<accession>A0A6G6YAA7</accession>
<evidence type="ECO:0000313" key="4">
    <source>
        <dbReference type="Proteomes" id="UP000501568"/>
    </source>
</evidence>
<keyword evidence="4" id="KW-1185">Reference proteome</keyword>
<proteinExistence type="predicted"/>
<keyword evidence="1" id="KW-0812">Transmembrane</keyword>
<feature type="domain" description="TPM" evidence="2">
    <location>
        <begin position="21"/>
        <end position="144"/>
    </location>
</feature>
<dbReference type="KEGG" id="spzr:G5C33_02810"/>
<evidence type="ECO:0000259" key="2">
    <source>
        <dbReference type="Pfam" id="PF04536"/>
    </source>
</evidence>
<evidence type="ECO:0000313" key="3">
    <source>
        <dbReference type="EMBL" id="QIG81747.1"/>
    </source>
</evidence>
<dbReference type="Pfam" id="PF04536">
    <property type="entry name" value="TPM_phosphatase"/>
    <property type="match status" value="1"/>
</dbReference>
<dbReference type="InterPro" id="IPR007621">
    <property type="entry name" value="TPM_dom"/>
</dbReference>
<organism evidence="3 4">
    <name type="scientific">Stakelama tenebrarum</name>
    <dbReference type="NCBI Taxonomy" id="2711215"/>
    <lineage>
        <taxon>Bacteria</taxon>
        <taxon>Pseudomonadati</taxon>
        <taxon>Pseudomonadota</taxon>
        <taxon>Alphaproteobacteria</taxon>
        <taxon>Sphingomonadales</taxon>
        <taxon>Sphingomonadaceae</taxon>
        <taxon>Stakelama</taxon>
    </lineage>
</organism>
<dbReference type="AlphaFoldDB" id="A0A6G6YAA7"/>
<feature type="transmembrane region" description="Helical" evidence="1">
    <location>
        <begin position="172"/>
        <end position="192"/>
    </location>
</feature>
<name>A0A6G6YAA7_9SPHN</name>